<organism evidence="3 4">
    <name type="scientific">Adineta steineri</name>
    <dbReference type="NCBI Taxonomy" id="433720"/>
    <lineage>
        <taxon>Eukaryota</taxon>
        <taxon>Metazoa</taxon>
        <taxon>Spiralia</taxon>
        <taxon>Gnathifera</taxon>
        <taxon>Rotifera</taxon>
        <taxon>Eurotatoria</taxon>
        <taxon>Bdelloidea</taxon>
        <taxon>Adinetida</taxon>
        <taxon>Adinetidae</taxon>
        <taxon>Adineta</taxon>
    </lineage>
</organism>
<dbReference type="InterPro" id="IPR013517">
    <property type="entry name" value="FG-GAP"/>
</dbReference>
<accession>A0A818YVZ3</accession>
<comment type="caution">
    <text evidence="3">The sequence shown here is derived from an EMBL/GenBank/DDBJ whole genome shotgun (WGS) entry which is preliminary data.</text>
</comment>
<keyword evidence="1" id="KW-0732">Signal</keyword>
<dbReference type="PANTHER" id="PTHR46580:SF4">
    <property type="entry name" value="ATP_GTP-BINDING PROTEIN"/>
    <property type="match status" value="1"/>
</dbReference>
<dbReference type="Proteomes" id="UP000663844">
    <property type="component" value="Unassembled WGS sequence"/>
</dbReference>
<evidence type="ECO:0000256" key="1">
    <source>
        <dbReference type="ARBA" id="ARBA00022729"/>
    </source>
</evidence>
<keyword evidence="2" id="KW-0812">Transmembrane</keyword>
<dbReference type="SUPFAM" id="SSF69318">
    <property type="entry name" value="Integrin alpha N-terminal domain"/>
    <property type="match status" value="2"/>
</dbReference>
<dbReference type="Pfam" id="PF13517">
    <property type="entry name" value="FG-GAP_3"/>
    <property type="match status" value="2"/>
</dbReference>
<feature type="transmembrane region" description="Helical" evidence="2">
    <location>
        <begin position="1224"/>
        <end position="1241"/>
    </location>
</feature>
<feature type="transmembrane region" description="Helical" evidence="2">
    <location>
        <begin position="45"/>
        <end position="66"/>
    </location>
</feature>
<dbReference type="Gene3D" id="2.130.10.130">
    <property type="entry name" value="Integrin alpha, N-terminal"/>
    <property type="match status" value="2"/>
</dbReference>
<sequence>MKVPSKEDLRHFFNFLKSRLFRLNLFNTASEDETIIQNERRSTRLYLVLLVTSMIVFLVYYSAALYTEDIFILSPSLDEYDRIQNETSLQCPCTNITVKYEVFAEIVPTYHQLCESDFVSDEWINRLFRLYEQSWNDSTPIDFRRIGVFQFQTLRSLCQLANDTISRSLQSFNYTDFVQSQLVSPEIFEAQIGSFIKEFIEETPKTFIRAFNFMRDTTAQSLFMTGASITSVRPVTQYRLEIYNPSIVPYPGVNYTFTDNSTCVCSSSTATTCMGLATFDNNVLPGFQTGCYMLNALMNSTLEAFDNQTIINKLNNASRSFQKLNSSNSNRTIEKLLGQMFVESWSNSTSYEKYFQNCTPKSCSYKKIHHHSFWDILLSLIGFFQGASTVLGILSPLLIIKIWPKVRNKICKRASPTTETVVVETMPANSRSTRLKMLLQRIKQKLLEFNLFKSIPRSTDETILRQQRHTTRLYLVLLLVTSVTLIFYTFLEFITISKTIESPSLKTFTQLNTEYPLTLDCPCSQTSFEYKQFFSDIKVEYHEICSSEFINSRWIQLQFIESPTKTFLINDVRFQSQMHFQLLSTLCRVAKQTIEDSLQSFYRTKLIAPKVIDNFSFQIESELILEQFKRTVPESYQRTLQLIEANPEINQLIVPLNSIFRPRTDVHNKEVFRLEPAVNTRYDRPFCLLNKKTCACFFLFPNECVLKTVLENDFPIPIIPGMRLTLSPVRSVLISTLECFYNETCLSYIKREINSLVSPTNFSTLRLSSLATDESQNDTIDMLAKKLFIRRWLNQSSYESYFNQCDPISCQYSYISRFDIVDAVTRITGTLGALNFLLKLLVPYLIKLLYYIWAKIKSRRQNTIRPSVETVSTRREYVELYNQYPLTFQCSYTNLAVKYDKFIKQIEPQRHPICFSDFFSSDRYDTVWSQEHTPSTDNDDEERNIPVFDGDDFRAWIQSQMKLVSNMCSLSENLLNSSLSVWLQRDFVTARVITLDEFHAQINGSLEEFKRTISNELVLLFKLMQVTNLANQLGTTQSSNWEFIVNPIYNVSSNINIGSVNPKIYQDQLYALTLPRTYNEENCSCVLQSNCTRFSTFPYMVSNQLINQTLPNFLSGCLPLDAMLQSSFSCFYNQTCLSLLQTLIYYAKPFPIKTLFPSSSSSSNRTVETILAQLFVEKWVQNVSFDRYYDECAPKLCQYSHPLPFNGAYFVTKTLAILGGLSKILRYIVSFLAMIVIKLINRRRKRKVAPYPNIVGTNLDNVTLNTITNVPIAAIEVNVNPIQQQIEPSNNRTDRIIAIFLCLLVIVTIVVASVTLTRRRDTKYIPITTSVTTLISTTEITESTTTSTEMCYMTLIYQSEIYPIGHDVKSFILRDLNGDSFLDLAVTNYGDDTFSILFGNGNGTFRPQQVYSTGNGSYPWGIVSSDFDNDTFSDIAVTLSETNEIVIFFGIASNGSFGRVNHTLNPCYFPHKQVRLLEVHDLNEDGWLDLLFDCNHPVESSYFVAALHHGDRYNYEYRYSRNNFTIADAESIVIGNFDHDGKQNDIGFCDAKNKVFIFSDISYEEVDKFKFRYFIDNIHGTPQSIIRGRFNDDDFDDIALVAPQSNGLHVLLAKGDGEFLQQIYHINNSPTSVVRINFNNDSIDDLAILHSNQTIGIYLGTKLGIFSEEKTSFQIGENCTDQSFRSLTVADINRDGKDDLVFIDSVAQTIRVLLSANCNKRF</sequence>
<gene>
    <name evidence="3" type="ORF">OXD698_LOCUS16081</name>
</gene>
<dbReference type="EMBL" id="CAJOAZ010001086">
    <property type="protein sequence ID" value="CAF3762111.1"/>
    <property type="molecule type" value="Genomic_DNA"/>
</dbReference>
<feature type="transmembrane region" description="Helical" evidence="2">
    <location>
        <begin position="376"/>
        <end position="400"/>
    </location>
</feature>
<keyword evidence="2" id="KW-0472">Membrane</keyword>
<dbReference type="PANTHER" id="PTHR46580">
    <property type="entry name" value="SENSOR KINASE-RELATED"/>
    <property type="match status" value="1"/>
</dbReference>
<name>A0A818YVZ3_9BILA</name>
<dbReference type="InterPro" id="IPR028994">
    <property type="entry name" value="Integrin_alpha_N"/>
</dbReference>
<evidence type="ECO:0000313" key="4">
    <source>
        <dbReference type="Proteomes" id="UP000663844"/>
    </source>
</evidence>
<proteinExistence type="predicted"/>
<evidence type="ECO:0000313" key="3">
    <source>
        <dbReference type="EMBL" id="CAF3762111.1"/>
    </source>
</evidence>
<protein>
    <submittedName>
        <fullName evidence="3">Uncharacterized protein</fullName>
    </submittedName>
</protein>
<reference evidence="3" key="1">
    <citation type="submission" date="2021-02" db="EMBL/GenBank/DDBJ databases">
        <authorList>
            <person name="Nowell W R."/>
        </authorList>
    </citation>
    <scope>NUCLEOTIDE SEQUENCE</scope>
</reference>
<feature type="transmembrane region" description="Helical" evidence="2">
    <location>
        <begin position="473"/>
        <end position="491"/>
    </location>
</feature>
<evidence type="ECO:0000256" key="2">
    <source>
        <dbReference type="SAM" id="Phobius"/>
    </source>
</evidence>
<keyword evidence="2" id="KW-1133">Transmembrane helix</keyword>
<feature type="transmembrane region" description="Helical" evidence="2">
    <location>
        <begin position="1296"/>
        <end position="1316"/>
    </location>
</feature>